<dbReference type="PATRIC" id="fig|369723.5.peg.1067"/>
<dbReference type="PANTHER" id="PTHR11319:SF35">
    <property type="entry name" value="OUTER MEMBRANE PROTEIN PMPC-RELATED"/>
    <property type="match status" value="1"/>
</dbReference>
<gene>
    <name evidence="3" type="ordered locus">Strop_1045</name>
</gene>
<evidence type="ECO:0000256" key="2">
    <source>
        <dbReference type="SAM" id="Phobius"/>
    </source>
</evidence>
<feature type="compositionally biased region" description="Basic and acidic residues" evidence="1">
    <location>
        <begin position="65"/>
        <end position="99"/>
    </location>
</feature>
<dbReference type="eggNOG" id="COG2931">
    <property type="taxonomic scope" value="Bacteria"/>
</dbReference>
<dbReference type="KEGG" id="stp:Strop_1045"/>
<keyword evidence="2" id="KW-0812">Transmembrane</keyword>
<accession>A4X3R8</accession>
<evidence type="ECO:0000313" key="3">
    <source>
        <dbReference type="EMBL" id="ABP53518.1"/>
    </source>
</evidence>
<dbReference type="InterPro" id="IPR011050">
    <property type="entry name" value="Pectin_lyase_fold/virulence"/>
</dbReference>
<keyword evidence="2" id="KW-1133">Transmembrane helix</keyword>
<dbReference type="STRING" id="369723.Strop_1045"/>
<proteinExistence type="predicted"/>
<dbReference type="EMBL" id="CP000667">
    <property type="protein sequence ID" value="ABP53518.1"/>
    <property type="molecule type" value="Genomic_DNA"/>
</dbReference>
<dbReference type="Proteomes" id="UP000000235">
    <property type="component" value="Chromosome"/>
</dbReference>
<reference evidence="4" key="1">
    <citation type="journal article" date="2007" name="Proc. Natl. Acad. Sci. U.S.A.">
        <title>Genome sequencing reveals complex secondary metabolome in the marine actinomycete Salinispora tropica.</title>
        <authorList>
            <person name="Udwary D.W."/>
            <person name="Zeigler L."/>
            <person name="Asolkar R.N."/>
            <person name="Singan V."/>
            <person name="Lapidus A."/>
            <person name="Fenical W."/>
            <person name="Jensen P.R."/>
            <person name="Moore B.S."/>
        </authorList>
    </citation>
    <scope>NUCLEOTIDE SEQUENCE [LARGE SCALE GENOMIC DNA]</scope>
    <source>
        <strain evidence="4">ATCC BAA-916 / DSM 44818 / CNB-440</strain>
    </source>
</reference>
<keyword evidence="2" id="KW-0472">Membrane</keyword>
<organism evidence="3 4">
    <name type="scientific">Salinispora tropica (strain ATCC BAA-916 / DSM 44818 / JCM 13857 / NBRC 105044 / CNB-440)</name>
    <dbReference type="NCBI Taxonomy" id="369723"/>
    <lineage>
        <taxon>Bacteria</taxon>
        <taxon>Bacillati</taxon>
        <taxon>Actinomycetota</taxon>
        <taxon>Actinomycetes</taxon>
        <taxon>Micromonosporales</taxon>
        <taxon>Micromonosporaceae</taxon>
        <taxon>Salinispora</taxon>
    </lineage>
</organism>
<dbReference type="AlphaFoldDB" id="A4X3R8"/>
<dbReference type="SUPFAM" id="SSF51126">
    <property type="entry name" value="Pectin lyase-like"/>
    <property type="match status" value="1"/>
</dbReference>
<dbReference type="PANTHER" id="PTHR11319">
    <property type="entry name" value="G PROTEIN-COUPLED RECEPTOR-RELATED"/>
    <property type="match status" value="1"/>
</dbReference>
<name>A4X3R8_SALTO</name>
<feature type="transmembrane region" description="Helical" evidence="2">
    <location>
        <begin position="21"/>
        <end position="42"/>
    </location>
</feature>
<dbReference type="RefSeq" id="WP_011904952.1">
    <property type="nucleotide sequence ID" value="NC_009380.1"/>
</dbReference>
<sequence>MDQHHEHEPDRPGGRRARSRWWAAGLAGMTGLALTTVGVAVLPTTDVVARTPTSARPETPTPDRPSADGDRGHRDDGEHHDKAKDKSAGDKGRDKEKKGREKKSKAVAVPCEAEALIAAITLANARGGAVLDLAQKCTYLLTANIDGAGLPAITTPITLNGGKHTTITRAAAADQFRILTVNANGRLTLNHLKITGGYVDAIAGGGILINSGGAATINSSSIVRNIANDGGGGGIANNGGTLDIKHSTISQNVAGVGGGILGVGTVSIDKSRLDANIAGSGGGIIHGGSLRITRSEIVNHRAGEGGGVFLLGGTTGGITDTRIEGNTTTIGGGAAIVGVPLQFTLSRVTIANNSATGGAGLGALFLAADFMLIEDSVIKNNTGINGGGIRNLGTLTLLRTKVIGNQATESGGGISNGANGVLTLFGTKVVKNVAVADGGGIFNEAGGAVELNIASGTFVVKNQPDNCFGDVPGCAG</sequence>
<dbReference type="HOGENOM" id="CLU_027862_0_0_11"/>
<evidence type="ECO:0000256" key="1">
    <source>
        <dbReference type="SAM" id="MobiDB-lite"/>
    </source>
</evidence>
<evidence type="ECO:0000313" key="4">
    <source>
        <dbReference type="Proteomes" id="UP000000235"/>
    </source>
</evidence>
<keyword evidence="4" id="KW-1185">Reference proteome</keyword>
<protein>
    <submittedName>
        <fullName evidence="3">Polymorphic outer membrane protein</fullName>
    </submittedName>
</protein>
<feature type="region of interest" description="Disordered" evidence="1">
    <location>
        <begin position="48"/>
        <end position="105"/>
    </location>
</feature>